<dbReference type="PANTHER" id="PTHR43566">
    <property type="entry name" value="CONSERVED PROTEIN"/>
    <property type="match status" value="1"/>
</dbReference>
<evidence type="ECO:0000313" key="4">
    <source>
        <dbReference type="Proteomes" id="UP000484885"/>
    </source>
</evidence>
<feature type="domain" description="DUF4143" evidence="2">
    <location>
        <begin position="199"/>
        <end position="355"/>
    </location>
</feature>
<dbReference type="InterPro" id="IPR041682">
    <property type="entry name" value="AAA_14"/>
</dbReference>
<keyword evidence="4" id="KW-1185">Reference proteome</keyword>
<dbReference type="AlphaFoldDB" id="A0A845V9Z8"/>
<dbReference type="SUPFAM" id="SSF52540">
    <property type="entry name" value="P-loop containing nucleoside triphosphate hydrolases"/>
    <property type="match status" value="1"/>
</dbReference>
<evidence type="ECO:0000259" key="1">
    <source>
        <dbReference type="Pfam" id="PF13173"/>
    </source>
</evidence>
<organism evidence="3 4">
    <name type="scientific">Wenzhouxiangella limi</name>
    <dbReference type="NCBI Taxonomy" id="2707351"/>
    <lineage>
        <taxon>Bacteria</taxon>
        <taxon>Pseudomonadati</taxon>
        <taxon>Pseudomonadota</taxon>
        <taxon>Gammaproteobacteria</taxon>
        <taxon>Chromatiales</taxon>
        <taxon>Wenzhouxiangellaceae</taxon>
        <taxon>Wenzhouxiangella</taxon>
    </lineage>
</organism>
<gene>
    <name evidence="3" type="ORF">G3I74_00175</name>
</gene>
<dbReference type="InterPro" id="IPR025420">
    <property type="entry name" value="DUF4143"/>
</dbReference>
<name>A0A845V9Z8_9GAMM</name>
<dbReference type="Pfam" id="PF13635">
    <property type="entry name" value="DUF4143"/>
    <property type="match status" value="1"/>
</dbReference>
<evidence type="ECO:0000313" key="3">
    <source>
        <dbReference type="EMBL" id="NDY94149.1"/>
    </source>
</evidence>
<dbReference type="InterPro" id="IPR027417">
    <property type="entry name" value="P-loop_NTPase"/>
</dbReference>
<reference evidence="3 4" key="1">
    <citation type="submission" date="2020-02" db="EMBL/GenBank/DDBJ databases">
        <authorList>
            <person name="Zhang X.-Y."/>
        </authorList>
    </citation>
    <scope>NUCLEOTIDE SEQUENCE [LARGE SCALE GENOMIC DNA]</scope>
    <source>
        <strain evidence="3 4">C33</strain>
    </source>
</reference>
<feature type="domain" description="AAA" evidence="1">
    <location>
        <begin position="28"/>
        <end position="154"/>
    </location>
</feature>
<dbReference type="Proteomes" id="UP000484885">
    <property type="component" value="Unassembled WGS sequence"/>
</dbReference>
<keyword evidence="3" id="KW-0547">Nucleotide-binding</keyword>
<sequence>MMSKNNKSFQRSQAAELAKRLQEPRRWIQIVTGARQVGKTTLVQQVTEGMDLPVRFASADEPSLRDRDWLVSQWEAARFELAEAGGILVIDEIQKVEQWSEAVKRLWDEDSREKRPLKVVLLGSAPLLLQQGLTESLAGRFETLHLPHWSFAEMQHAFGFSLEDYLYYGGYPGAAPLAGQPERWRRYILDALVETTIARDVMLLTRVDKPALMRRLFELGCRFSGQVLSYTKMLGQLQDAGNTTTLAHYLQLLEAAGMLGGLQKYADNAVRQRASSPKLQVFNTALMTAMSGLGPEQARADSEFHGRLVESAVGAYLVNEAARGACELYYWRQGNREVDFVVQAAKRLFAIEVKSTTRRHALSGMAAFRKAFDPDRTLLVGADGIDLAQFLSRPIHDWTHS</sequence>
<dbReference type="Pfam" id="PF13173">
    <property type="entry name" value="AAA_14"/>
    <property type="match status" value="1"/>
</dbReference>
<dbReference type="PANTHER" id="PTHR43566:SF1">
    <property type="entry name" value="AAA+ ATPASE DOMAIN-CONTAINING PROTEIN"/>
    <property type="match status" value="1"/>
</dbReference>
<evidence type="ECO:0000259" key="2">
    <source>
        <dbReference type="Pfam" id="PF13635"/>
    </source>
</evidence>
<protein>
    <submittedName>
        <fullName evidence="3">ATP-binding protein</fullName>
    </submittedName>
</protein>
<dbReference type="EMBL" id="JAAGSC010000023">
    <property type="protein sequence ID" value="NDY94149.1"/>
    <property type="molecule type" value="Genomic_DNA"/>
</dbReference>
<dbReference type="Gene3D" id="3.40.50.300">
    <property type="entry name" value="P-loop containing nucleotide triphosphate hydrolases"/>
    <property type="match status" value="1"/>
</dbReference>
<comment type="caution">
    <text evidence="3">The sequence shown here is derived from an EMBL/GenBank/DDBJ whole genome shotgun (WGS) entry which is preliminary data.</text>
</comment>
<dbReference type="GO" id="GO:0005524">
    <property type="term" value="F:ATP binding"/>
    <property type="evidence" value="ECO:0007669"/>
    <property type="project" value="UniProtKB-KW"/>
</dbReference>
<accession>A0A845V9Z8</accession>
<proteinExistence type="predicted"/>
<keyword evidence="3" id="KW-0067">ATP-binding</keyword>